<evidence type="ECO:0000256" key="7">
    <source>
        <dbReference type="ARBA" id="ARBA00022793"/>
    </source>
</evidence>
<dbReference type="AlphaFoldDB" id="E3IZ93"/>
<feature type="domain" description="Thiamine pyrophosphate enzyme N-terminal TPP-binding" evidence="15">
    <location>
        <begin position="4"/>
        <end position="111"/>
    </location>
</feature>
<dbReference type="CDD" id="cd07038">
    <property type="entry name" value="TPP_PYR_PDC_IPDC_like"/>
    <property type="match status" value="1"/>
</dbReference>
<dbReference type="Proteomes" id="UP000002484">
    <property type="component" value="Chromosome"/>
</dbReference>
<dbReference type="STRING" id="298654.FraEuI1c_3511"/>
<dbReference type="RefSeq" id="WP_013424638.1">
    <property type="nucleotide sequence ID" value="NC_014666.1"/>
</dbReference>
<dbReference type="HOGENOM" id="CLU_013748_0_2_11"/>
<comment type="cofactor">
    <cofactor evidence="1">
        <name>a metal cation</name>
        <dbReference type="ChEBI" id="CHEBI:25213"/>
    </cofactor>
</comment>
<protein>
    <recommendedName>
        <fullName evidence="5">Alpha-keto-acid decarboxylase</fullName>
    </recommendedName>
</protein>
<evidence type="ECO:0000256" key="1">
    <source>
        <dbReference type="ARBA" id="ARBA00001920"/>
    </source>
</evidence>
<dbReference type="OrthoDB" id="4959782at2"/>
<evidence type="ECO:0000256" key="9">
    <source>
        <dbReference type="ARBA" id="ARBA00023052"/>
    </source>
</evidence>
<evidence type="ECO:0000256" key="2">
    <source>
        <dbReference type="ARBA" id="ARBA00001964"/>
    </source>
</evidence>
<dbReference type="InterPro" id="IPR012000">
    <property type="entry name" value="Thiamin_PyroP_enz_cen_dom"/>
</dbReference>
<evidence type="ECO:0000256" key="6">
    <source>
        <dbReference type="ARBA" id="ARBA00022723"/>
    </source>
</evidence>
<comment type="cofactor">
    <cofactor evidence="2">
        <name>thiamine diphosphate</name>
        <dbReference type="ChEBI" id="CHEBI:58937"/>
    </cofactor>
</comment>
<evidence type="ECO:0000259" key="15">
    <source>
        <dbReference type="Pfam" id="PF02776"/>
    </source>
</evidence>
<comment type="similarity">
    <text evidence="4 12">Belongs to the TPP enzyme family.</text>
</comment>
<dbReference type="Pfam" id="PF02775">
    <property type="entry name" value="TPP_enzyme_C"/>
    <property type="match status" value="1"/>
</dbReference>
<keyword evidence="8 11" id="KW-0460">Magnesium</keyword>
<dbReference type="Pfam" id="PF00205">
    <property type="entry name" value="TPP_enzyme_M"/>
    <property type="match status" value="1"/>
</dbReference>
<evidence type="ECO:0000313" key="17">
    <source>
        <dbReference type="Proteomes" id="UP000002484"/>
    </source>
</evidence>
<keyword evidence="7" id="KW-0210">Decarboxylase</keyword>
<dbReference type="FunCoup" id="E3IZ93">
    <property type="interactions" value="5"/>
</dbReference>
<dbReference type="SUPFAM" id="SSF52518">
    <property type="entry name" value="Thiamin diphosphate-binding fold (THDP-binding)"/>
    <property type="match status" value="2"/>
</dbReference>
<evidence type="ECO:0000256" key="8">
    <source>
        <dbReference type="ARBA" id="ARBA00022842"/>
    </source>
</evidence>
<sequence>MVTTVIQHVLNRLRDLGIRHVFGVPGDYAFPVDDAVIAHPDIQWMGNCNELNAAYCADGYARVHGMGAVSTTYGVGELSAINGIAGAYTEHLPVFHLVGMPKMPVQARHALVHHTLGNGEFDLFQRMSDPVVCASAIMTPQNVAAETERLIAAAIYHRRPVYLAFPADLAELPVASEAPELPAPASDPAQLDAAVAAVADRLRHAGSACLLPGALAVRAGLGRHLQRLVDASGLPFATMVADKGVLDEDQPGFVGMYDGKLMNEDVRRLVEDGDVVVLVGALMHDFNSGAFTANLDPARTVDIRHHHVQVGAMTYPSVEMRDLLTALAARLPTRTWPRPSAGVVRMRSEPGSGDDPLTAGTLYPRWERFLRPRDIVVAETGTCSMGMAFARLPYGATFENQTLWGSIGWATPAAVGAAVAAGPDRRVVLITGEGSHQLTAQEISQFGRYRLRPVVFVLNNSGYLIERLLCKHPDLAYNDLARWHYAELPRVLGCEDWFTARVSTCAELDRALDTARHASTGCYIEVLTDSHAAPPLATRMHENLGSLYAG</sequence>
<accession>E3IZ93</accession>
<dbReference type="GO" id="GO:0005829">
    <property type="term" value="C:cytosol"/>
    <property type="evidence" value="ECO:0007669"/>
    <property type="project" value="TreeGrafter"/>
</dbReference>
<dbReference type="InterPro" id="IPR011766">
    <property type="entry name" value="TPP_enzyme_TPP-bd"/>
</dbReference>
<dbReference type="InterPro" id="IPR047214">
    <property type="entry name" value="TPP_PDC_IPDC"/>
</dbReference>
<dbReference type="FunFam" id="3.40.50.970:FF:000019">
    <property type="entry name" value="Pyruvate decarboxylase isozyme"/>
    <property type="match status" value="1"/>
</dbReference>
<dbReference type="GO" id="GO:0004737">
    <property type="term" value="F:pyruvate decarboxylase activity"/>
    <property type="evidence" value="ECO:0007669"/>
    <property type="project" value="TreeGrafter"/>
</dbReference>
<dbReference type="InParanoid" id="E3IZ93"/>
<evidence type="ECO:0000256" key="5">
    <source>
        <dbReference type="ARBA" id="ARBA00020054"/>
    </source>
</evidence>
<evidence type="ECO:0000256" key="4">
    <source>
        <dbReference type="ARBA" id="ARBA00007812"/>
    </source>
</evidence>
<dbReference type="SUPFAM" id="SSF52467">
    <property type="entry name" value="DHS-like NAD/FAD-binding domain"/>
    <property type="match status" value="1"/>
</dbReference>
<dbReference type="PANTHER" id="PTHR43452:SF30">
    <property type="entry name" value="PYRUVATE DECARBOXYLASE ISOZYME 1-RELATED"/>
    <property type="match status" value="1"/>
</dbReference>
<comment type="cofactor">
    <cofactor evidence="11">
        <name>Mg(2+)</name>
        <dbReference type="ChEBI" id="CHEBI:18420"/>
    </cofactor>
    <text evidence="11">Binds 1 Mg(2+) per subunit.</text>
</comment>
<evidence type="ECO:0000256" key="11">
    <source>
        <dbReference type="PIRSR" id="PIRSR036565-2"/>
    </source>
</evidence>
<feature type="domain" description="Thiamine pyrophosphate enzyme TPP-binding" evidence="14">
    <location>
        <begin position="380"/>
        <end position="525"/>
    </location>
</feature>
<feature type="domain" description="Thiamine pyrophosphate enzyme central" evidence="13">
    <location>
        <begin position="195"/>
        <end position="319"/>
    </location>
</feature>
<feature type="binding site" evidence="11">
    <location>
        <position position="462"/>
    </location>
    <ligand>
        <name>Mg(2+)</name>
        <dbReference type="ChEBI" id="CHEBI:18420"/>
    </ligand>
</feature>
<evidence type="ECO:0000256" key="3">
    <source>
        <dbReference type="ARBA" id="ARBA00002938"/>
    </source>
</evidence>
<evidence type="ECO:0000259" key="13">
    <source>
        <dbReference type="Pfam" id="PF00205"/>
    </source>
</evidence>
<dbReference type="Pfam" id="PF02776">
    <property type="entry name" value="TPP_enzyme_N"/>
    <property type="match status" value="1"/>
</dbReference>
<dbReference type="InterPro" id="IPR012001">
    <property type="entry name" value="Thiamin_PyroP_enz_TPP-bd_dom"/>
</dbReference>
<dbReference type="GO" id="GO:0000949">
    <property type="term" value="P:aromatic amino acid family catabolic process to alcohol via Ehrlich pathway"/>
    <property type="evidence" value="ECO:0007669"/>
    <property type="project" value="TreeGrafter"/>
</dbReference>
<dbReference type="CDD" id="cd02005">
    <property type="entry name" value="TPP_PDC_IPDC"/>
    <property type="match status" value="1"/>
</dbReference>
<keyword evidence="6 11" id="KW-0479">Metal-binding</keyword>
<evidence type="ECO:0000259" key="14">
    <source>
        <dbReference type="Pfam" id="PF02775"/>
    </source>
</evidence>
<dbReference type="PANTHER" id="PTHR43452">
    <property type="entry name" value="PYRUVATE DECARBOXYLASE"/>
    <property type="match status" value="1"/>
</dbReference>
<keyword evidence="9 12" id="KW-0786">Thiamine pyrophosphate</keyword>
<gene>
    <name evidence="16" type="ordered locus">FraEuI1c_3511</name>
</gene>
<name>E3IZ93_PSEI1</name>
<dbReference type="eggNOG" id="COG3961">
    <property type="taxonomic scope" value="Bacteria"/>
</dbReference>
<evidence type="ECO:0000256" key="12">
    <source>
        <dbReference type="RuleBase" id="RU362132"/>
    </source>
</evidence>
<dbReference type="InterPro" id="IPR029035">
    <property type="entry name" value="DHS-like_NAD/FAD-binding_dom"/>
</dbReference>
<comment type="function">
    <text evidence="3">Decarboxylates branched-chain and aromatic alpha-keto acids to aldehydes.</text>
</comment>
<dbReference type="InterPro" id="IPR029061">
    <property type="entry name" value="THDP-binding"/>
</dbReference>
<dbReference type="EMBL" id="CP002299">
    <property type="protein sequence ID" value="ADP81520.1"/>
    <property type="molecule type" value="Genomic_DNA"/>
</dbReference>
<dbReference type="Gene3D" id="3.40.50.970">
    <property type="match status" value="2"/>
</dbReference>
<dbReference type="KEGG" id="fri:FraEuI1c_3511"/>
<proteinExistence type="inferred from homology"/>
<dbReference type="Gene3D" id="3.40.50.1220">
    <property type="entry name" value="TPP-binding domain"/>
    <property type="match status" value="1"/>
</dbReference>
<organism evidence="16 17">
    <name type="scientific">Pseudofrankia inefficax (strain DSM 45817 / CECT 9037 / DDB 130130 / EuI1c)</name>
    <name type="common">Frankia inefficax</name>
    <dbReference type="NCBI Taxonomy" id="298654"/>
    <lineage>
        <taxon>Bacteria</taxon>
        <taxon>Bacillati</taxon>
        <taxon>Actinomycetota</taxon>
        <taxon>Actinomycetes</taxon>
        <taxon>Frankiales</taxon>
        <taxon>Frankiaceae</taxon>
        <taxon>Pseudofrankia</taxon>
    </lineage>
</organism>
<dbReference type="FunFam" id="3.40.50.970:FF:000024">
    <property type="entry name" value="Pyruvate decarboxylase isozyme"/>
    <property type="match status" value="1"/>
</dbReference>
<dbReference type="InterPro" id="IPR012110">
    <property type="entry name" value="PDC/IPDC-like"/>
</dbReference>
<keyword evidence="17" id="KW-1185">Reference proteome</keyword>
<dbReference type="InterPro" id="IPR047213">
    <property type="entry name" value="TPP_PYR_PDC_IPDC-like"/>
</dbReference>
<dbReference type="PIRSF" id="PIRSF036565">
    <property type="entry name" value="Pyruvt_ip_decrb"/>
    <property type="match status" value="1"/>
</dbReference>
<feature type="binding site" evidence="11">
    <location>
        <position position="460"/>
    </location>
    <ligand>
        <name>Mg(2+)</name>
        <dbReference type="ChEBI" id="CHEBI:18420"/>
    </ligand>
</feature>
<evidence type="ECO:0000256" key="10">
    <source>
        <dbReference type="ARBA" id="ARBA00023239"/>
    </source>
</evidence>
<dbReference type="GO" id="GO:0000287">
    <property type="term" value="F:magnesium ion binding"/>
    <property type="evidence" value="ECO:0007669"/>
    <property type="project" value="InterPro"/>
</dbReference>
<reference evidence="16 17" key="1">
    <citation type="submission" date="2010-10" db="EMBL/GenBank/DDBJ databases">
        <title>Complete sequence of Frankia sp. EuI1c.</title>
        <authorList>
            <consortium name="US DOE Joint Genome Institute"/>
            <person name="Lucas S."/>
            <person name="Copeland A."/>
            <person name="Lapidus A."/>
            <person name="Cheng J.-F."/>
            <person name="Bruce D."/>
            <person name="Goodwin L."/>
            <person name="Pitluck S."/>
            <person name="Chertkov O."/>
            <person name="Detter J.C."/>
            <person name="Han C."/>
            <person name="Tapia R."/>
            <person name="Land M."/>
            <person name="Hauser L."/>
            <person name="Jeffries C."/>
            <person name="Kyrpides N."/>
            <person name="Ivanova N."/>
            <person name="Mikhailova N."/>
            <person name="Beauchemin N."/>
            <person name="Sen A."/>
            <person name="Sur S.A."/>
            <person name="Gtari M."/>
            <person name="Wall L."/>
            <person name="Tisa L."/>
            <person name="Woyke T."/>
        </authorList>
    </citation>
    <scope>NUCLEOTIDE SEQUENCE [LARGE SCALE GENOMIC DNA]</scope>
    <source>
        <strain evidence="17">DSM 45817 / CECT 9037 / EuI1c</strain>
    </source>
</reference>
<evidence type="ECO:0000313" key="16">
    <source>
        <dbReference type="EMBL" id="ADP81520.1"/>
    </source>
</evidence>
<dbReference type="GO" id="GO:0030976">
    <property type="term" value="F:thiamine pyrophosphate binding"/>
    <property type="evidence" value="ECO:0007669"/>
    <property type="project" value="InterPro"/>
</dbReference>
<keyword evidence="10" id="KW-0456">Lyase</keyword>